<evidence type="ECO:0000313" key="2">
    <source>
        <dbReference type="EMBL" id="AUI69018.1"/>
    </source>
</evidence>
<dbReference type="Proteomes" id="UP000234271">
    <property type="component" value="Chromosome"/>
</dbReference>
<evidence type="ECO:0000313" key="3">
    <source>
        <dbReference type="Proteomes" id="UP000234271"/>
    </source>
</evidence>
<reference evidence="3" key="1">
    <citation type="submission" date="2016-12" db="EMBL/GenBank/DDBJ databases">
        <title>Complete Genome Sequence of Beggiatoa leptomitiformis D-401.</title>
        <authorList>
            <person name="Fomenkov A."/>
            <person name="Vincze T."/>
            <person name="Grabovich M."/>
            <person name="Anton B.P."/>
            <person name="Dubinina G."/>
            <person name="Orlova M."/>
            <person name="Belousova E."/>
            <person name="Roberts R.J."/>
        </authorList>
    </citation>
    <scope>NUCLEOTIDE SEQUENCE [LARGE SCALE GENOMIC DNA]</scope>
    <source>
        <strain evidence="3">D-401</strain>
    </source>
</reference>
<evidence type="ECO:0008006" key="4">
    <source>
        <dbReference type="Google" id="ProtNLM"/>
    </source>
</evidence>
<evidence type="ECO:0000256" key="1">
    <source>
        <dbReference type="SAM" id="Phobius"/>
    </source>
</evidence>
<dbReference type="OrthoDB" id="5517324at2"/>
<keyword evidence="1" id="KW-0472">Membrane</keyword>
<accession>A0A2N9YEV3</accession>
<keyword evidence="1" id="KW-1133">Transmembrane helix</keyword>
<organism evidence="2 3">
    <name type="scientific">Beggiatoa leptomitoformis</name>
    <dbReference type="NCBI Taxonomy" id="288004"/>
    <lineage>
        <taxon>Bacteria</taxon>
        <taxon>Pseudomonadati</taxon>
        <taxon>Pseudomonadota</taxon>
        <taxon>Gammaproteobacteria</taxon>
        <taxon>Thiotrichales</taxon>
        <taxon>Thiotrichaceae</taxon>
        <taxon>Beggiatoa</taxon>
    </lineage>
</organism>
<dbReference type="AlphaFoldDB" id="A0A2N9YEV3"/>
<name>A0A2N9YEV3_9GAMM</name>
<protein>
    <recommendedName>
        <fullName evidence="4">DZANK-type domain-containing protein</fullName>
    </recommendedName>
</protein>
<dbReference type="RefSeq" id="WP_062153876.1">
    <property type="nucleotide sequence ID" value="NZ_CP012373.2"/>
</dbReference>
<gene>
    <name evidence="2" type="ORF">BLE401_10120</name>
</gene>
<keyword evidence="3" id="KW-1185">Reference proteome</keyword>
<proteinExistence type="predicted"/>
<dbReference type="EMBL" id="CP018889">
    <property type="protein sequence ID" value="AUI69018.1"/>
    <property type="molecule type" value="Genomic_DNA"/>
</dbReference>
<sequence length="348" mass="39318">MKKPNNNNGKPTSSTRIPAGVEQDGATVYKTGTYQMFWDCEYCNTPKLLGITHRFCPNCGAPQATEKRYFPKKGEEIALENHDYVGADQLCPACETANAAKAEFCQQCGSPLTEAARAKLVQDENQAKKPDSKKNNRLYWIIAGVLLLLIGGGVGIFWTKNVGLTLTAYSWERVIEIEDYRARNDNTWCDSVPTEAYSVSRKSEIRSYRDVPDGEACTARRVDQGDGTFRTEDVCKPKYKSEPIYADKCYYSIDRWQFSRSVTTQDRNHEPQWGAYQLKGNGGTCQGCEREGKRQAHYYLHLTDNGKKSYQCDVDEKQWQTVELKSQWKMSVGGILGEARCGTLQKLP</sequence>
<keyword evidence="1" id="KW-0812">Transmembrane</keyword>
<feature type="transmembrane region" description="Helical" evidence="1">
    <location>
        <begin position="138"/>
        <end position="158"/>
    </location>
</feature>